<reference evidence="5 6" key="2">
    <citation type="submission" date="2025-05" db="UniProtKB">
        <authorList>
            <consortium name="RefSeq"/>
        </authorList>
    </citation>
    <scope>NUCLEOTIDE SEQUENCE [LARGE SCALE GENOMIC DNA]</scope>
    <source>
        <tissue evidence="5 6">Leaves</tissue>
    </source>
</reference>
<evidence type="ECO:0000313" key="6">
    <source>
        <dbReference type="RefSeq" id="XP_071927486.1"/>
    </source>
</evidence>
<sequence length="214" mass="23995">MLYTVRDVKAIVESIIGFPLYDLTLSLIYDGKKLNDSKINICLPVMKPVALKVKKSDTDDQNLGSVGIQQNTNLHFFVQNLLSTRLFIKRASDQKVLQIDAEASDTIHNGGGVKSDKRELLKREVKSLYTVRDVKAIVESIVGFPVNEQSLMCDGQQLDDSKVLSSYHIAAESILKIIVKDKIFHITGLRANPLFLEYGGKPLDNFQSLPRYNI</sequence>
<reference evidence="4" key="1">
    <citation type="journal article" date="2025" name="Foods">
        <title>Unveiling the Microbial Signatures of Arabica Coffee Cherries: Insights into Ripeness Specific Diversity, Functional Traits, and Implications for Quality and Safety.</title>
        <authorList>
            <consortium name="RefSeq"/>
            <person name="Tenea G.N."/>
            <person name="Cifuentes V."/>
            <person name="Reyes P."/>
            <person name="Cevallos-Vallejos M."/>
        </authorList>
    </citation>
    <scope>NUCLEOTIDE SEQUENCE [LARGE SCALE GENOMIC DNA]</scope>
</reference>
<dbReference type="RefSeq" id="XP_071927486.1">
    <property type="nucleotide sequence ID" value="XM_072071385.1"/>
</dbReference>
<name>A0ABM4W6G3_COFAR</name>
<dbReference type="SUPFAM" id="SSF54236">
    <property type="entry name" value="Ubiquitin-like"/>
    <property type="match status" value="1"/>
</dbReference>
<dbReference type="PRINTS" id="PR00348">
    <property type="entry name" value="UBIQUITIN"/>
</dbReference>
<dbReference type="Gene3D" id="3.10.20.90">
    <property type="entry name" value="Phosphatidylinositol 3-kinase Catalytic Subunit, Chain A, domain 1"/>
    <property type="match status" value="1"/>
</dbReference>
<dbReference type="SMART" id="SM00213">
    <property type="entry name" value="UBQ"/>
    <property type="match status" value="1"/>
</dbReference>
<dbReference type="PANTHER" id="PTHR10666">
    <property type="entry name" value="UBIQUITIN"/>
    <property type="match status" value="1"/>
</dbReference>
<accession>A0ABM4W6G3</accession>
<dbReference type="Pfam" id="PF00240">
    <property type="entry name" value="ubiquitin"/>
    <property type="match status" value="1"/>
</dbReference>
<dbReference type="Proteomes" id="UP001652660">
    <property type="component" value="Chromosome 1e"/>
</dbReference>
<keyword evidence="2" id="KW-0832">Ubl conjugation</keyword>
<dbReference type="InterPro" id="IPR029071">
    <property type="entry name" value="Ubiquitin-like_domsf"/>
</dbReference>
<dbReference type="CDD" id="cd17039">
    <property type="entry name" value="Ubl_ubiquitin_like"/>
    <property type="match status" value="1"/>
</dbReference>
<protein>
    <recommendedName>
        <fullName evidence="3">Ubiquitin-like domain-containing protein</fullName>
    </recommendedName>
</protein>
<evidence type="ECO:0000313" key="4">
    <source>
        <dbReference type="Proteomes" id="UP001652660"/>
    </source>
</evidence>
<evidence type="ECO:0000313" key="5">
    <source>
        <dbReference type="RefSeq" id="XP_071927380.1"/>
    </source>
</evidence>
<dbReference type="GeneID" id="140016961"/>
<evidence type="ECO:0000256" key="2">
    <source>
        <dbReference type="ARBA" id="ARBA00022843"/>
    </source>
</evidence>
<dbReference type="PROSITE" id="PS50053">
    <property type="entry name" value="UBIQUITIN_2"/>
    <property type="match status" value="1"/>
</dbReference>
<evidence type="ECO:0000259" key="3">
    <source>
        <dbReference type="PROSITE" id="PS50053"/>
    </source>
</evidence>
<keyword evidence="1" id="KW-1017">Isopeptide bond</keyword>
<keyword evidence="4" id="KW-1185">Reference proteome</keyword>
<feature type="domain" description="Ubiquitin-like" evidence="3">
    <location>
        <begin position="113"/>
        <end position="180"/>
    </location>
</feature>
<evidence type="ECO:0000256" key="1">
    <source>
        <dbReference type="ARBA" id="ARBA00022499"/>
    </source>
</evidence>
<organism evidence="4 5">
    <name type="scientific">Coffea arabica</name>
    <name type="common">Arabian coffee</name>
    <dbReference type="NCBI Taxonomy" id="13443"/>
    <lineage>
        <taxon>Eukaryota</taxon>
        <taxon>Viridiplantae</taxon>
        <taxon>Streptophyta</taxon>
        <taxon>Embryophyta</taxon>
        <taxon>Tracheophyta</taxon>
        <taxon>Spermatophyta</taxon>
        <taxon>Magnoliopsida</taxon>
        <taxon>eudicotyledons</taxon>
        <taxon>Gunneridae</taxon>
        <taxon>Pentapetalae</taxon>
        <taxon>asterids</taxon>
        <taxon>lamiids</taxon>
        <taxon>Gentianales</taxon>
        <taxon>Rubiaceae</taxon>
        <taxon>Ixoroideae</taxon>
        <taxon>Gardenieae complex</taxon>
        <taxon>Bertiereae - Coffeeae clade</taxon>
        <taxon>Coffeeae</taxon>
        <taxon>Coffea</taxon>
    </lineage>
</organism>
<gene>
    <name evidence="5" type="primary">LOC140016961</name>
    <name evidence="6" type="synonym">LOC140017026</name>
</gene>
<dbReference type="InterPro" id="IPR019956">
    <property type="entry name" value="Ubiquitin_dom"/>
</dbReference>
<proteinExistence type="predicted"/>
<dbReference type="InterPro" id="IPR050158">
    <property type="entry name" value="Ubiquitin_ubiquitin-like"/>
</dbReference>
<dbReference type="RefSeq" id="XP_071927380.1">
    <property type="nucleotide sequence ID" value="XM_072071279.1"/>
</dbReference>
<dbReference type="InterPro" id="IPR000626">
    <property type="entry name" value="Ubiquitin-like_dom"/>
</dbReference>